<feature type="compositionally biased region" description="Polar residues" evidence="1">
    <location>
        <begin position="376"/>
        <end position="401"/>
    </location>
</feature>
<dbReference type="OMA" id="CYSESAM"/>
<feature type="region of interest" description="Disordered" evidence="1">
    <location>
        <begin position="365"/>
        <end position="402"/>
    </location>
</feature>
<feature type="compositionally biased region" description="Basic and acidic residues" evidence="1">
    <location>
        <begin position="1"/>
        <end position="12"/>
    </location>
</feature>
<accession>G0U427</accession>
<dbReference type="EMBL" id="HE573026">
    <property type="protein sequence ID" value="CCC52189.1"/>
    <property type="molecule type" value="Genomic_DNA"/>
</dbReference>
<protein>
    <submittedName>
        <fullName evidence="2">Uncharacterized protein</fullName>
    </submittedName>
</protein>
<dbReference type="AlphaFoldDB" id="G0U427"/>
<feature type="compositionally biased region" description="Polar residues" evidence="1">
    <location>
        <begin position="155"/>
        <end position="170"/>
    </location>
</feature>
<evidence type="ECO:0000256" key="1">
    <source>
        <dbReference type="SAM" id="MobiDB-lite"/>
    </source>
</evidence>
<feature type="compositionally biased region" description="Polar residues" evidence="1">
    <location>
        <begin position="183"/>
        <end position="202"/>
    </location>
</feature>
<evidence type="ECO:0000313" key="2">
    <source>
        <dbReference type="EMBL" id="CCC52189.1"/>
    </source>
</evidence>
<proteinExistence type="predicted"/>
<feature type="compositionally biased region" description="Low complexity" evidence="1">
    <location>
        <begin position="171"/>
        <end position="182"/>
    </location>
</feature>
<organism evidence="2">
    <name type="scientific">Trypanosoma vivax (strain Y486)</name>
    <dbReference type="NCBI Taxonomy" id="1055687"/>
    <lineage>
        <taxon>Eukaryota</taxon>
        <taxon>Discoba</taxon>
        <taxon>Euglenozoa</taxon>
        <taxon>Kinetoplastea</taxon>
        <taxon>Metakinetoplastina</taxon>
        <taxon>Trypanosomatida</taxon>
        <taxon>Trypanosomatidae</taxon>
        <taxon>Trypanosoma</taxon>
        <taxon>Duttonella</taxon>
    </lineage>
</organism>
<dbReference type="VEuPathDB" id="TriTrypDB:TvY486_1012320"/>
<feature type="region of interest" description="Disordered" evidence="1">
    <location>
        <begin position="1"/>
        <end position="21"/>
    </location>
</feature>
<sequence>MVGEEDVPRAEDEQQGLTCGDPCLGEATVTSARCNSCESENSEDSQEEVLRVPTSIRAMLQRSKRSLTKQELKIMRCSSAEHRCTALRMVFEGRPAEEAVEYILNMSQSELLDSSQNTVSSLATSRISDEEETVGRRTKTLEGGDRVCNTVATHVTQRSRSTSQFFTNEMTTPRRPSPTTDTKNVQHPYSPQTPNQQTPSNLTNLLTSVNSGSERSISPSIRMPSPRSRRVRTVARLLVDLPVNTVSNPITAKGRGNIIEQAHSIGNDHEAKANDPRRPTPRVISSRMPHNDNAHAAGGNASACSSAFTARRPHKTTPQTACSAWDQQLNTFIVHPNQLRRLEELDKRKNFPDAVRLGLSNTLKRPKRGEQKANKQETCACNLRSTEPTNTGQPGGATQDSIPKMCGGLSTCASDKDMKKLSRRRVRRGKLGVERQELNGQAGSVPWIKGMRYLGTSKDVFLRLYSHTCQMNSARAVTARSSRSSPFYITGMQRLASSINFTPRTRPLEVSGEDRQLTGRCRMDGHFSHYGSVQRLQRTESAIEHRYRTRGQAHLKSLLVTASRALNEKRIRRPADCTEP</sequence>
<name>G0U427_TRYVY</name>
<reference evidence="2" key="1">
    <citation type="journal article" date="2012" name="Proc. Natl. Acad. Sci. U.S.A.">
        <title>Antigenic diversity is generated by distinct evolutionary mechanisms in African trypanosome species.</title>
        <authorList>
            <person name="Jackson A.P."/>
            <person name="Berry A."/>
            <person name="Aslett M."/>
            <person name="Allison H.C."/>
            <person name="Burton P."/>
            <person name="Vavrova-Anderson J."/>
            <person name="Brown R."/>
            <person name="Browne H."/>
            <person name="Corton N."/>
            <person name="Hauser H."/>
            <person name="Gamble J."/>
            <person name="Gilderthorp R."/>
            <person name="Marcello L."/>
            <person name="McQuillan J."/>
            <person name="Otto T.D."/>
            <person name="Quail M.A."/>
            <person name="Sanders M.J."/>
            <person name="van Tonder A."/>
            <person name="Ginger M.L."/>
            <person name="Field M.C."/>
            <person name="Barry J.D."/>
            <person name="Hertz-Fowler C."/>
            <person name="Berriman M."/>
        </authorList>
    </citation>
    <scope>NUCLEOTIDE SEQUENCE</scope>
    <source>
        <strain evidence="2">Y486</strain>
    </source>
</reference>
<feature type="region of interest" description="Disordered" evidence="1">
    <location>
        <begin position="155"/>
        <end position="202"/>
    </location>
</feature>
<gene>
    <name evidence="2" type="ORF">TVY486_1012320</name>
</gene>